<name>L1IU64_GUITC</name>
<dbReference type="PaxDb" id="55529-EKX39662"/>
<protein>
    <submittedName>
        <fullName evidence="1 2">Uncharacterized protein</fullName>
    </submittedName>
</protein>
<dbReference type="EnsemblProtists" id="EKX39662">
    <property type="protein sequence ID" value="EKX39662"/>
    <property type="gene ID" value="GUITHDRAFT_114159"/>
</dbReference>
<organism evidence="1">
    <name type="scientific">Guillardia theta (strain CCMP2712)</name>
    <name type="common">Cryptophyte</name>
    <dbReference type="NCBI Taxonomy" id="905079"/>
    <lineage>
        <taxon>Eukaryota</taxon>
        <taxon>Cryptophyceae</taxon>
        <taxon>Pyrenomonadales</taxon>
        <taxon>Geminigeraceae</taxon>
        <taxon>Guillardia</taxon>
    </lineage>
</organism>
<dbReference type="AlphaFoldDB" id="L1IU64"/>
<reference evidence="2" key="3">
    <citation type="submission" date="2016-03" db="UniProtKB">
        <authorList>
            <consortium name="EnsemblProtists"/>
        </authorList>
    </citation>
    <scope>IDENTIFICATION</scope>
</reference>
<dbReference type="GeneID" id="17296438"/>
<dbReference type="RefSeq" id="XP_005826642.1">
    <property type="nucleotide sequence ID" value="XM_005826585.1"/>
</dbReference>
<evidence type="ECO:0000313" key="1">
    <source>
        <dbReference type="EMBL" id="EKX39662.1"/>
    </source>
</evidence>
<evidence type="ECO:0000313" key="2">
    <source>
        <dbReference type="EnsemblProtists" id="EKX39662"/>
    </source>
</evidence>
<accession>L1IU64</accession>
<gene>
    <name evidence="1" type="ORF">GUITHDRAFT_114159</name>
</gene>
<dbReference type="Proteomes" id="UP000011087">
    <property type="component" value="Unassembled WGS sequence"/>
</dbReference>
<keyword evidence="3" id="KW-1185">Reference proteome</keyword>
<sequence length="198" mass="21811">MGCMKFLGHKNGDYSQGAQRRRRSIGMRSRGLRSLTLSLLLACAASSSMHVHCRSPVAALALRGGNGGDEADVDPYDPLLYQQLEPDAELEKLEEEEGGEHAGERVTETQQQATTMEFARLAAPSHESQYSPQDFHGPGTWRWTADGLLVKEARAQEKDELADFAHVEPSKFSLIQQFYSAAVAAEGEIFKAFEAEPK</sequence>
<reference evidence="1 3" key="1">
    <citation type="journal article" date="2012" name="Nature">
        <title>Algal genomes reveal evolutionary mosaicism and the fate of nucleomorphs.</title>
        <authorList>
            <consortium name="DOE Joint Genome Institute"/>
            <person name="Curtis B.A."/>
            <person name="Tanifuji G."/>
            <person name="Burki F."/>
            <person name="Gruber A."/>
            <person name="Irimia M."/>
            <person name="Maruyama S."/>
            <person name="Arias M.C."/>
            <person name="Ball S.G."/>
            <person name="Gile G.H."/>
            <person name="Hirakawa Y."/>
            <person name="Hopkins J.F."/>
            <person name="Kuo A."/>
            <person name="Rensing S.A."/>
            <person name="Schmutz J."/>
            <person name="Symeonidi A."/>
            <person name="Elias M."/>
            <person name="Eveleigh R.J."/>
            <person name="Herman E.K."/>
            <person name="Klute M.J."/>
            <person name="Nakayama T."/>
            <person name="Obornik M."/>
            <person name="Reyes-Prieto A."/>
            <person name="Armbrust E.V."/>
            <person name="Aves S.J."/>
            <person name="Beiko R.G."/>
            <person name="Coutinho P."/>
            <person name="Dacks J.B."/>
            <person name="Durnford D.G."/>
            <person name="Fast N.M."/>
            <person name="Green B.R."/>
            <person name="Grisdale C.J."/>
            <person name="Hempel F."/>
            <person name="Henrissat B."/>
            <person name="Hoppner M.P."/>
            <person name="Ishida K."/>
            <person name="Kim E."/>
            <person name="Koreny L."/>
            <person name="Kroth P.G."/>
            <person name="Liu Y."/>
            <person name="Malik S.B."/>
            <person name="Maier U.G."/>
            <person name="McRose D."/>
            <person name="Mock T."/>
            <person name="Neilson J.A."/>
            <person name="Onodera N.T."/>
            <person name="Poole A.M."/>
            <person name="Pritham E.J."/>
            <person name="Richards T.A."/>
            <person name="Rocap G."/>
            <person name="Roy S.W."/>
            <person name="Sarai C."/>
            <person name="Schaack S."/>
            <person name="Shirato S."/>
            <person name="Slamovits C.H."/>
            <person name="Spencer D.F."/>
            <person name="Suzuki S."/>
            <person name="Worden A.Z."/>
            <person name="Zauner S."/>
            <person name="Barry K."/>
            <person name="Bell C."/>
            <person name="Bharti A.K."/>
            <person name="Crow J.A."/>
            <person name="Grimwood J."/>
            <person name="Kramer R."/>
            <person name="Lindquist E."/>
            <person name="Lucas S."/>
            <person name="Salamov A."/>
            <person name="McFadden G.I."/>
            <person name="Lane C.E."/>
            <person name="Keeling P.J."/>
            <person name="Gray M.W."/>
            <person name="Grigoriev I.V."/>
            <person name="Archibald J.M."/>
        </authorList>
    </citation>
    <scope>NUCLEOTIDE SEQUENCE</scope>
    <source>
        <strain evidence="1 3">CCMP2712</strain>
    </source>
</reference>
<reference evidence="3" key="2">
    <citation type="submission" date="2012-11" db="EMBL/GenBank/DDBJ databases">
        <authorList>
            <person name="Kuo A."/>
            <person name="Curtis B.A."/>
            <person name="Tanifuji G."/>
            <person name="Burki F."/>
            <person name="Gruber A."/>
            <person name="Irimia M."/>
            <person name="Maruyama S."/>
            <person name="Arias M.C."/>
            <person name="Ball S.G."/>
            <person name="Gile G.H."/>
            <person name="Hirakawa Y."/>
            <person name="Hopkins J.F."/>
            <person name="Rensing S.A."/>
            <person name="Schmutz J."/>
            <person name="Symeonidi A."/>
            <person name="Elias M."/>
            <person name="Eveleigh R.J."/>
            <person name="Herman E.K."/>
            <person name="Klute M.J."/>
            <person name="Nakayama T."/>
            <person name="Obornik M."/>
            <person name="Reyes-Prieto A."/>
            <person name="Armbrust E.V."/>
            <person name="Aves S.J."/>
            <person name="Beiko R.G."/>
            <person name="Coutinho P."/>
            <person name="Dacks J.B."/>
            <person name="Durnford D.G."/>
            <person name="Fast N.M."/>
            <person name="Green B.R."/>
            <person name="Grisdale C."/>
            <person name="Hempe F."/>
            <person name="Henrissat B."/>
            <person name="Hoppner M.P."/>
            <person name="Ishida K.-I."/>
            <person name="Kim E."/>
            <person name="Koreny L."/>
            <person name="Kroth P.G."/>
            <person name="Liu Y."/>
            <person name="Malik S.-B."/>
            <person name="Maier U.G."/>
            <person name="McRose D."/>
            <person name="Mock T."/>
            <person name="Neilson J.A."/>
            <person name="Onodera N.T."/>
            <person name="Poole A.M."/>
            <person name="Pritham E.J."/>
            <person name="Richards T.A."/>
            <person name="Rocap G."/>
            <person name="Roy S.W."/>
            <person name="Sarai C."/>
            <person name="Schaack S."/>
            <person name="Shirato S."/>
            <person name="Slamovits C.H."/>
            <person name="Spencer D.F."/>
            <person name="Suzuki S."/>
            <person name="Worden A.Z."/>
            <person name="Zauner S."/>
            <person name="Barry K."/>
            <person name="Bell C."/>
            <person name="Bharti A.K."/>
            <person name="Crow J.A."/>
            <person name="Grimwood J."/>
            <person name="Kramer R."/>
            <person name="Lindquist E."/>
            <person name="Lucas S."/>
            <person name="Salamov A."/>
            <person name="McFadden G.I."/>
            <person name="Lane C.E."/>
            <person name="Keeling P.J."/>
            <person name="Gray M.W."/>
            <person name="Grigoriev I.V."/>
            <person name="Archibald J.M."/>
        </authorList>
    </citation>
    <scope>NUCLEOTIDE SEQUENCE</scope>
    <source>
        <strain evidence="3">CCMP2712</strain>
    </source>
</reference>
<evidence type="ECO:0000313" key="3">
    <source>
        <dbReference type="Proteomes" id="UP000011087"/>
    </source>
</evidence>
<dbReference type="KEGG" id="gtt:GUITHDRAFT_114159"/>
<dbReference type="HOGENOM" id="CLU_1380435_0_0_1"/>
<proteinExistence type="predicted"/>
<dbReference type="EMBL" id="JH993037">
    <property type="protein sequence ID" value="EKX39662.1"/>
    <property type="molecule type" value="Genomic_DNA"/>
</dbReference>